<dbReference type="KEGG" id="cyp:PCC8801_3234"/>
<proteinExistence type="predicted"/>
<gene>
    <name evidence="1" type="ordered locus">PCC8801_3234</name>
</gene>
<dbReference type="HOGENOM" id="CLU_2952722_0_0_3"/>
<evidence type="ECO:0000313" key="2">
    <source>
        <dbReference type="Proteomes" id="UP000008204"/>
    </source>
</evidence>
<reference evidence="2" key="1">
    <citation type="journal article" date="2011" name="MBio">
        <title>Novel metabolic attributes of the genus Cyanothece, comprising a group of unicellular nitrogen-fixing Cyanobacteria.</title>
        <authorList>
            <person name="Bandyopadhyay A."/>
            <person name="Elvitigala T."/>
            <person name="Welsh E."/>
            <person name="Stockel J."/>
            <person name="Liberton M."/>
            <person name="Min H."/>
            <person name="Sherman L.A."/>
            <person name="Pakrasi H.B."/>
        </authorList>
    </citation>
    <scope>NUCLEOTIDE SEQUENCE [LARGE SCALE GENOMIC DNA]</scope>
    <source>
        <strain evidence="2">PCC 8801</strain>
    </source>
</reference>
<organism evidence="1 2">
    <name type="scientific">Rippkaea orientalis (strain PCC 8801 / RF-1)</name>
    <name type="common">Cyanothece sp. (strain PCC 8801)</name>
    <dbReference type="NCBI Taxonomy" id="41431"/>
    <lineage>
        <taxon>Bacteria</taxon>
        <taxon>Bacillati</taxon>
        <taxon>Cyanobacteriota</taxon>
        <taxon>Cyanophyceae</taxon>
        <taxon>Oscillatoriophycideae</taxon>
        <taxon>Chroococcales</taxon>
        <taxon>Aphanothecaceae</taxon>
        <taxon>Rippkaea</taxon>
        <taxon>Rippkaea orientalis</taxon>
    </lineage>
</organism>
<dbReference type="AlphaFoldDB" id="B7JYA7"/>
<keyword evidence="2" id="KW-1185">Reference proteome</keyword>
<name>B7JYA7_RIPO1</name>
<protein>
    <submittedName>
        <fullName evidence="1">Uncharacterized protein</fullName>
    </submittedName>
</protein>
<dbReference type="STRING" id="41431.PCC8801_3234"/>
<dbReference type="EMBL" id="CP001287">
    <property type="protein sequence ID" value="ACK67209.1"/>
    <property type="molecule type" value="Genomic_DNA"/>
</dbReference>
<evidence type="ECO:0000313" key="1">
    <source>
        <dbReference type="EMBL" id="ACK67209.1"/>
    </source>
</evidence>
<accession>B7JYA7</accession>
<sequence>MEAFSLIQLRSMMSTSRVLKNYKTKTLTYKLAKKILQQYQERPQPIVYYYVKEGINGII</sequence>
<dbReference type="Proteomes" id="UP000008204">
    <property type="component" value="Chromosome"/>
</dbReference>